<dbReference type="PROSITE" id="PS52002">
    <property type="entry name" value="SM"/>
    <property type="match status" value="1"/>
</dbReference>
<organism evidence="2 3">
    <name type="scientific">Piedraia hortae CBS 480.64</name>
    <dbReference type="NCBI Taxonomy" id="1314780"/>
    <lineage>
        <taxon>Eukaryota</taxon>
        <taxon>Fungi</taxon>
        <taxon>Dikarya</taxon>
        <taxon>Ascomycota</taxon>
        <taxon>Pezizomycotina</taxon>
        <taxon>Dothideomycetes</taxon>
        <taxon>Dothideomycetidae</taxon>
        <taxon>Capnodiales</taxon>
        <taxon>Piedraiaceae</taxon>
        <taxon>Piedraia</taxon>
    </lineage>
</organism>
<dbReference type="Gene3D" id="2.30.30.100">
    <property type="match status" value="1"/>
</dbReference>
<evidence type="ECO:0000313" key="3">
    <source>
        <dbReference type="Proteomes" id="UP000799421"/>
    </source>
</evidence>
<dbReference type="InterPro" id="IPR034110">
    <property type="entry name" value="LSMD1_Sm"/>
</dbReference>
<dbReference type="InterPro" id="IPR050914">
    <property type="entry name" value="snRNP_SmB/NAA38-like"/>
</dbReference>
<dbReference type="InterPro" id="IPR010920">
    <property type="entry name" value="LSM_dom_sf"/>
</dbReference>
<dbReference type="GO" id="GO:0003723">
    <property type="term" value="F:RNA binding"/>
    <property type="evidence" value="ECO:0007669"/>
    <property type="project" value="InterPro"/>
</dbReference>
<evidence type="ECO:0000313" key="2">
    <source>
        <dbReference type="EMBL" id="KAF2858442.1"/>
    </source>
</evidence>
<dbReference type="PANTHER" id="PTHR10701:SF5">
    <property type="entry name" value="N-ALPHA-ACETYLTRANSFERASE 38, NATC AUXILIARY SUBUNIT"/>
    <property type="match status" value="1"/>
</dbReference>
<keyword evidence="3" id="KW-1185">Reference proteome</keyword>
<dbReference type="GO" id="GO:0031417">
    <property type="term" value="C:NatC complex"/>
    <property type="evidence" value="ECO:0007669"/>
    <property type="project" value="InterPro"/>
</dbReference>
<dbReference type="SMART" id="SM00651">
    <property type="entry name" value="Sm"/>
    <property type="match status" value="1"/>
</dbReference>
<dbReference type="PANTHER" id="PTHR10701">
    <property type="entry name" value="SMALL NUCLEAR RIBONUCLEOPROTEIN-ASSOCIATED PROTEIN B AND N"/>
    <property type="match status" value="1"/>
</dbReference>
<dbReference type="EMBL" id="MU006010">
    <property type="protein sequence ID" value="KAF2858442.1"/>
    <property type="molecule type" value="Genomic_DNA"/>
</dbReference>
<dbReference type="Pfam" id="PF01423">
    <property type="entry name" value="LSM"/>
    <property type="match status" value="1"/>
</dbReference>
<sequence length="95" mass="10389">MAHSTSVAQAEAPAPEAVNGKAFIAQYLDKKLHIETKDGRIFIGDFKCTDGELNTILSIAQEIRKDADTGEKSKRFVGLIVVPGREIVKIEVEGY</sequence>
<dbReference type="CDD" id="cd06168">
    <property type="entry name" value="LSMD1"/>
    <property type="match status" value="1"/>
</dbReference>
<proteinExistence type="predicted"/>
<gene>
    <name evidence="2" type="ORF">K470DRAFT_259856</name>
</gene>
<dbReference type="Proteomes" id="UP000799421">
    <property type="component" value="Unassembled WGS sequence"/>
</dbReference>
<dbReference type="InterPro" id="IPR047575">
    <property type="entry name" value="Sm"/>
</dbReference>
<feature type="domain" description="Sm" evidence="1">
    <location>
        <begin position="19"/>
        <end position="95"/>
    </location>
</feature>
<dbReference type="OrthoDB" id="368909at2759"/>
<dbReference type="SUPFAM" id="SSF50182">
    <property type="entry name" value="Sm-like ribonucleoproteins"/>
    <property type="match status" value="1"/>
</dbReference>
<dbReference type="InterPro" id="IPR001163">
    <property type="entry name" value="Sm_dom_euk/arc"/>
</dbReference>
<name>A0A6A7BTN0_9PEZI</name>
<accession>A0A6A7BTN0</accession>
<protein>
    <recommendedName>
        <fullName evidence="1">Sm domain-containing protein</fullName>
    </recommendedName>
</protein>
<dbReference type="AlphaFoldDB" id="A0A6A7BTN0"/>
<reference evidence="2" key="1">
    <citation type="journal article" date="2020" name="Stud. Mycol.">
        <title>101 Dothideomycetes genomes: a test case for predicting lifestyles and emergence of pathogens.</title>
        <authorList>
            <person name="Haridas S."/>
            <person name="Albert R."/>
            <person name="Binder M."/>
            <person name="Bloem J."/>
            <person name="Labutti K."/>
            <person name="Salamov A."/>
            <person name="Andreopoulos B."/>
            <person name="Baker S."/>
            <person name="Barry K."/>
            <person name="Bills G."/>
            <person name="Bluhm B."/>
            <person name="Cannon C."/>
            <person name="Castanera R."/>
            <person name="Culley D."/>
            <person name="Daum C."/>
            <person name="Ezra D."/>
            <person name="Gonzalez J."/>
            <person name="Henrissat B."/>
            <person name="Kuo A."/>
            <person name="Liang C."/>
            <person name="Lipzen A."/>
            <person name="Lutzoni F."/>
            <person name="Magnuson J."/>
            <person name="Mondo S."/>
            <person name="Nolan M."/>
            <person name="Ohm R."/>
            <person name="Pangilinan J."/>
            <person name="Park H.-J."/>
            <person name="Ramirez L."/>
            <person name="Alfaro M."/>
            <person name="Sun H."/>
            <person name="Tritt A."/>
            <person name="Yoshinaga Y."/>
            <person name="Zwiers L.-H."/>
            <person name="Turgeon B."/>
            <person name="Goodwin S."/>
            <person name="Spatafora J."/>
            <person name="Crous P."/>
            <person name="Grigoriev I."/>
        </authorList>
    </citation>
    <scope>NUCLEOTIDE SEQUENCE</scope>
    <source>
        <strain evidence="2">CBS 480.64</strain>
    </source>
</reference>
<evidence type="ECO:0000259" key="1">
    <source>
        <dbReference type="PROSITE" id="PS52002"/>
    </source>
</evidence>